<evidence type="ECO:0000259" key="4">
    <source>
        <dbReference type="Pfam" id="PF12928"/>
    </source>
</evidence>
<feature type="domain" description="tRNA-splicing endonuclease subunit Sen54 N-terminal" evidence="4">
    <location>
        <begin position="172"/>
        <end position="197"/>
    </location>
</feature>
<evidence type="ECO:0000256" key="3">
    <source>
        <dbReference type="SAM" id="MobiDB-lite"/>
    </source>
</evidence>
<dbReference type="Pfam" id="PF12928">
    <property type="entry name" value="tRNA_int_end_N2"/>
    <property type="match status" value="1"/>
</dbReference>
<reference evidence="5 6" key="1">
    <citation type="submission" date="2018-12" db="EMBL/GenBank/DDBJ databases">
        <title>Venturia inaequalis Genome Resource.</title>
        <authorList>
            <person name="Lichtner F.J."/>
        </authorList>
    </citation>
    <scope>NUCLEOTIDE SEQUENCE [LARGE SCALE GENOMIC DNA]</scope>
    <source>
        <strain evidence="5 6">120213</strain>
    </source>
</reference>
<feature type="region of interest" description="Disordered" evidence="3">
    <location>
        <begin position="1"/>
        <end position="25"/>
    </location>
</feature>
<organism evidence="5 6">
    <name type="scientific">Venturia inaequalis</name>
    <name type="common">Apple scab fungus</name>
    <dbReference type="NCBI Taxonomy" id="5025"/>
    <lineage>
        <taxon>Eukaryota</taxon>
        <taxon>Fungi</taxon>
        <taxon>Dikarya</taxon>
        <taxon>Ascomycota</taxon>
        <taxon>Pezizomycotina</taxon>
        <taxon>Dothideomycetes</taxon>
        <taxon>Pleosporomycetidae</taxon>
        <taxon>Venturiales</taxon>
        <taxon>Venturiaceae</taxon>
        <taxon>Venturia</taxon>
    </lineage>
</organism>
<dbReference type="EMBL" id="WNWS01000601">
    <property type="protein sequence ID" value="KAE9965369.1"/>
    <property type="molecule type" value="Genomic_DNA"/>
</dbReference>
<evidence type="ECO:0000256" key="2">
    <source>
        <dbReference type="ARBA" id="ARBA00022694"/>
    </source>
</evidence>
<dbReference type="GO" id="GO:0000379">
    <property type="term" value="P:tRNA-type intron splice site recognition and cleavage"/>
    <property type="evidence" value="ECO:0007669"/>
    <property type="project" value="TreeGrafter"/>
</dbReference>
<dbReference type="InterPro" id="IPR024336">
    <property type="entry name" value="tRNA_splic_suSen54_N"/>
</dbReference>
<comment type="caution">
    <text evidence="5">The sequence shown here is derived from an EMBL/GenBank/DDBJ whole genome shotgun (WGS) entry which is preliminary data.</text>
</comment>
<name>A0A8H3U8F2_VENIN</name>
<proteinExistence type="inferred from homology"/>
<feature type="region of interest" description="Disordered" evidence="3">
    <location>
        <begin position="129"/>
        <end position="168"/>
    </location>
</feature>
<sequence length="509" mass="57210">MADASEDALNHPGANPDGPDLEDEVQDYRFLLTTAQAQKIPSRGVKDFEPHGTNLQQATLDASREAMHMALSTTRFHQTNAQRAVYDEIENGAWVINEGGSWAKSVGMPRKVPESQRHFFGIQKNSDEVLENEHLEDTPSTGKDEEADLLFSNPSVDDTSLKAKKKKAQKRDNEPRLWLLPEEALWLIERGTLEISWPTDAGEDMDEALPMSLQAAHVAFLGMEKAGGLTLEEYTVYQYLKRAGYIIFRAKDNLHNVPSYKEVRKSPTFSSFWKSLFSKQPPALTGRGKIGPLVPLGLYRSYDDIFRMLTLIPTINPKSDTNISPRVEDPNALNVTYHVYKARPGYKKTAPGPPDFYFSVINARQTSVPTEPQIDALLKQTPYHPPDPNHSLYKKLKEGYRDVILAVVDQGVTSFIDVSEAGFGQEKLWGREKRPFKGGKRGGKGVWESILEETLVHKNGEAVVGAARLRDITGYKYFDALVTLPEAKDRWISLVELMKAPWVSRLQDL</sequence>
<dbReference type="PANTHER" id="PTHR21027">
    <property type="entry name" value="TRNA-SPLICING ENDONUCLEASE SUBUNIT SEN54"/>
    <property type="match status" value="1"/>
</dbReference>
<evidence type="ECO:0000313" key="6">
    <source>
        <dbReference type="Proteomes" id="UP000447873"/>
    </source>
</evidence>
<dbReference type="Proteomes" id="UP000447873">
    <property type="component" value="Unassembled WGS sequence"/>
</dbReference>
<dbReference type="AlphaFoldDB" id="A0A8H3U8F2"/>
<dbReference type="PANTHER" id="PTHR21027:SF1">
    <property type="entry name" value="TRNA-SPLICING ENDONUCLEASE SUBUNIT SEN54"/>
    <property type="match status" value="1"/>
</dbReference>
<dbReference type="InterPro" id="IPR024337">
    <property type="entry name" value="tRNA_splic_suSen54"/>
</dbReference>
<protein>
    <recommendedName>
        <fullName evidence="4">tRNA-splicing endonuclease subunit Sen54 N-terminal domain-containing protein</fullName>
    </recommendedName>
</protein>
<gene>
    <name evidence="5" type="ORF">EG328_009795</name>
</gene>
<accession>A0A8H3U8F2</accession>
<comment type="similarity">
    <text evidence="1">Belongs to the SEN54 family.</text>
</comment>
<keyword evidence="2" id="KW-0819">tRNA processing</keyword>
<evidence type="ECO:0000256" key="1">
    <source>
        <dbReference type="ARBA" id="ARBA00005736"/>
    </source>
</evidence>
<evidence type="ECO:0000313" key="5">
    <source>
        <dbReference type="EMBL" id="KAE9965369.1"/>
    </source>
</evidence>
<dbReference type="GO" id="GO:0000214">
    <property type="term" value="C:tRNA-intron endonuclease complex"/>
    <property type="evidence" value="ECO:0007669"/>
    <property type="project" value="TreeGrafter"/>
</dbReference>